<comment type="caution">
    <text evidence="2">The sequence shown here is derived from an EMBL/GenBank/DDBJ whole genome shotgun (WGS) entry which is preliminary data.</text>
</comment>
<sequence length="288" mass="32964">MALCWTMVTALVYLCIIPMGGYIIMLLFSPISPLSYDFLFDVTHSSLTEFNFTATTNIDGTSYFHYKYNLGLNITVRKLDKNYDFVHYNDVKILAFYKHKRFAMVDLNSFYDGKELTNTTELLSLAHSLKGQFDVLLIDHPVPVECLDLSKVDSGGDAAITDADDSNMVARLYYSMSPPRNTTWPHKTIYSKEELEFKCELELKFPLTNGQSAQHSNTSSSKAIRCEPYVLAFSCKYYLFLVPIVFVVVFFALLLLFFLQCVEHYHDQPFDDPTIHDSIPLKQPLLQG</sequence>
<keyword evidence="1" id="KW-0472">Membrane</keyword>
<dbReference type="EMBL" id="JBEDUW010000005">
    <property type="protein sequence ID" value="KAK9925825.1"/>
    <property type="molecule type" value="Genomic_DNA"/>
</dbReference>
<name>A0AAW1WP30_RUBAR</name>
<evidence type="ECO:0000313" key="2">
    <source>
        <dbReference type="EMBL" id="KAK9925825.1"/>
    </source>
</evidence>
<evidence type="ECO:0000256" key="1">
    <source>
        <dbReference type="SAM" id="Phobius"/>
    </source>
</evidence>
<dbReference type="Proteomes" id="UP001457282">
    <property type="component" value="Unassembled WGS sequence"/>
</dbReference>
<dbReference type="AlphaFoldDB" id="A0AAW1WP30"/>
<evidence type="ECO:0000313" key="3">
    <source>
        <dbReference type="Proteomes" id="UP001457282"/>
    </source>
</evidence>
<feature type="transmembrane region" description="Helical" evidence="1">
    <location>
        <begin position="6"/>
        <end position="28"/>
    </location>
</feature>
<organism evidence="2 3">
    <name type="scientific">Rubus argutus</name>
    <name type="common">Southern blackberry</name>
    <dbReference type="NCBI Taxonomy" id="59490"/>
    <lineage>
        <taxon>Eukaryota</taxon>
        <taxon>Viridiplantae</taxon>
        <taxon>Streptophyta</taxon>
        <taxon>Embryophyta</taxon>
        <taxon>Tracheophyta</taxon>
        <taxon>Spermatophyta</taxon>
        <taxon>Magnoliopsida</taxon>
        <taxon>eudicotyledons</taxon>
        <taxon>Gunneridae</taxon>
        <taxon>Pentapetalae</taxon>
        <taxon>rosids</taxon>
        <taxon>fabids</taxon>
        <taxon>Rosales</taxon>
        <taxon>Rosaceae</taxon>
        <taxon>Rosoideae</taxon>
        <taxon>Rosoideae incertae sedis</taxon>
        <taxon>Rubus</taxon>
    </lineage>
</organism>
<accession>A0AAW1WP30</accession>
<feature type="transmembrane region" description="Helical" evidence="1">
    <location>
        <begin position="237"/>
        <end position="259"/>
    </location>
</feature>
<keyword evidence="3" id="KW-1185">Reference proteome</keyword>
<reference evidence="2 3" key="1">
    <citation type="journal article" date="2023" name="G3 (Bethesda)">
        <title>A chromosome-length genome assembly and annotation of blackberry (Rubus argutus, cv. 'Hillquist').</title>
        <authorList>
            <person name="Bruna T."/>
            <person name="Aryal R."/>
            <person name="Dudchenko O."/>
            <person name="Sargent D.J."/>
            <person name="Mead D."/>
            <person name="Buti M."/>
            <person name="Cavallini A."/>
            <person name="Hytonen T."/>
            <person name="Andres J."/>
            <person name="Pham M."/>
            <person name="Weisz D."/>
            <person name="Mascagni F."/>
            <person name="Usai G."/>
            <person name="Natali L."/>
            <person name="Bassil N."/>
            <person name="Fernandez G.E."/>
            <person name="Lomsadze A."/>
            <person name="Armour M."/>
            <person name="Olukolu B."/>
            <person name="Poorten T."/>
            <person name="Britton C."/>
            <person name="Davik J."/>
            <person name="Ashrafi H."/>
            <person name="Aiden E.L."/>
            <person name="Borodovsky M."/>
            <person name="Worthington M."/>
        </authorList>
    </citation>
    <scope>NUCLEOTIDE SEQUENCE [LARGE SCALE GENOMIC DNA]</scope>
    <source>
        <strain evidence="2">PI 553951</strain>
    </source>
</reference>
<proteinExistence type="predicted"/>
<protein>
    <submittedName>
        <fullName evidence="2">Uncharacterized protein</fullName>
    </submittedName>
</protein>
<gene>
    <name evidence="2" type="ORF">M0R45_023090</name>
</gene>
<keyword evidence="1" id="KW-0812">Transmembrane</keyword>
<keyword evidence="1" id="KW-1133">Transmembrane helix</keyword>